<protein>
    <submittedName>
        <fullName evidence="2">Uncharacterized protein</fullName>
    </submittedName>
</protein>
<dbReference type="AlphaFoldDB" id="A0A518EPY4"/>
<proteinExistence type="predicted"/>
<feature type="compositionally biased region" description="Basic and acidic residues" evidence="1">
    <location>
        <begin position="59"/>
        <end position="69"/>
    </location>
</feature>
<organism evidence="2 3">
    <name type="scientific">Saltatorellus ferox</name>
    <dbReference type="NCBI Taxonomy" id="2528018"/>
    <lineage>
        <taxon>Bacteria</taxon>
        <taxon>Pseudomonadati</taxon>
        <taxon>Planctomycetota</taxon>
        <taxon>Planctomycetia</taxon>
        <taxon>Planctomycetia incertae sedis</taxon>
        <taxon>Saltatorellus</taxon>
    </lineage>
</organism>
<evidence type="ECO:0000313" key="2">
    <source>
        <dbReference type="EMBL" id="QDV06153.1"/>
    </source>
</evidence>
<gene>
    <name evidence="2" type="ORF">Poly30_16580</name>
</gene>
<reference evidence="2 3" key="1">
    <citation type="submission" date="2019-02" db="EMBL/GenBank/DDBJ databases">
        <title>Deep-cultivation of Planctomycetes and their phenomic and genomic characterization uncovers novel biology.</title>
        <authorList>
            <person name="Wiegand S."/>
            <person name="Jogler M."/>
            <person name="Boedeker C."/>
            <person name="Pinto D."/>
            <person name="Vollmers J."/>
            <person name="Rivas-Marin E."/>
            <person name="Kohn T."/>
            <person name="Peeters S.H."/>
            <person name="Heuer A."/>
            <person name="Rast P."/>
            <person name="Oberbeckmann S."/>
            <person name="Bunk B."/>
            <person name="Jeske O."/>
            <person name="Meyerdierks A."/>
            <person name="Storesund J.E."/>
            <person name="Kallscheuer N."/>
            <person name="Luecker S."/>
            <person name="Lage O.M."/>
            <person name="Pohl T."/>
            <person name="Merkel B.J."/>
            <person name="Hornburger P."/>
            <person name="Mueller R.-W."/>
            <person name="Bruemmer F."/>
            <person name="Labrenz M."/>
            <person name="Spormann A.M."/>
            <person name="Op den Camp H."/>
            <person name="Overmann J."/>
            <person name="Amann R."/>
            <person name="Jetten M.S.M."/>
            <person name="Mascher T."/>
            <person name="Medema M.H."/>
            <person name="Devos D.P."/>
            <person name="Kaster A.-K."/>
            <person name="Ovreas L."/>
            <person name="Rohde M."/>
            <person name="Galperin M.Y."/>
            <person name="Jogler C."/>
        </authorList>
    </citation>
    <scope>NUCLEOTIDE SEQUENCE [LARGE SCALE GENOMIC DNA]</scope>
    <source>
        <strain evidence="2 3">Poly30</strain>
    </source>
</reference>
<evidence type="ECO:0000256" key="1">
    <source>
        <dbReference type="SAM" id="MobiDB-lite"/>
    </source>
</evidence>
<feature type="region of interest" description="Disordered" evidence="1">
    <location>
        <begin position="59"/>
        <end position="78"/>
    </location>
</feature>
<sequence length="151" mass="15704">MALFHRTLLLVALVIQAALGPAGLTLDVCHGRLQWAAPSGESCCGAEESAPVACSCSHEHEATPARPEQRQPSLEDSDGCSTCFQVAVDGSDDAFEARSLDFSPVLALVPLTAWTALPAPAPMTAAPPLSRAPPGCVRPHGLLPGTFPLRI</sequence>
<accession>A0A518EPY4</accession>
<dbReference type="Proteomes" id="UP000320390">
    <property type="component" value="Chromosome"/>
</dbReference>
<name>A0A518EPY4_9BACT</name>
<keyword evidence="3" id="KW-1185">Reference proteome</keyword>
<dbReference type="RefSeq" id="WP_145196107.1">
    <property type="nucleotide sequence ID" value="NZ_CP036434.1"/>
</dbReference>
<evidence type="ECO:0000313" key="3">
    <source>
        <dbReference type="Proteomes" id="UP000320390"/>
    </source>
</evidence>
<dbReference type="EMBL" id="CP036434">
    <property type="protein sequence ID" value="QDV06153.1"/>
    <property type="molecule type" value="Genomic_DNA"/>
</dbReference>